<reference evidence="2 3" key="1">
    <citation type="submission" date="2019-03" db="EMBL/GenBank/DDBJ databases">
        <title>Flavobacterium AT-3-2 sp. nov., isolated from arctic soil.</title>
        <authorList>
            <person name="Chaudhary D.K."/>
        </authorList>
    </citation>
    <scope>NUCLEOTIDE SEQUENCE [LARGE SCALE GENOMIC DNA]</scope>
    <source>
        <strain evidence="2 3">AT-3-2</strain>
    </source>
</reference>
<organism evidence="2 3">
    <name type="scientific">Flavobacterium caseinilyticum</name>
    <dbReference type="NCBI Taxonomy" id="2541732"/>
    <lineage>
        <taxon>Bacteria</taxon>
        <taxon>Pseudomonadati</taxon>
        <taxon>Bacteroidota</taxon>
        <taxon>Flavobacteriia</taxon>
        <taxon>Flavobacteriales</taxon>
        <taxon>Flavobacteriaceae</taxon>
        <taxon>Flavobacterium</taxon>
    </lineage>
</organism>
<keyword evidence="1" id="KW-0812">Transmembrane</keyword>
<protein>
    <submittedName>
        <fullName evidence="2">Uncharacterized protein</fullName>
    </submittedName>
</protein>
<dbReference type="RefSeq" id="WP_131908391.1">
    <property type="nucleotide sequence ID" value="NZ_SMFM01000001.1"/>
</dbReference>
<sequence>MGQYKANSINSQNFNLTFDNQKIGELIYEKWYSFNAEIIMSDGAKYQLEPKGFWDSKIELKDGTKALLEFKMGWKGIIIKTFFDNKEDTFLLKLNGLLSSKFVLIDTDKRELMVAETDFKWNKLNYDYNIETTQNFDKFDNKELLILTILHCINYYMTIIISAG</sequence>
<feature type="transmembrane region" description="Helical" evidence="1">
    <location>
        <begin position="144"/>
        <end position="163"/>
    </location>
</feature>
<evidence type="ECO:0000256" key="1">
    <source>
        <dbReference type="SAM" id="Phobius"/>
    </source>
</evidence>
<proteinExistence type="predicted"/>
<accession>A0A4R5B1W4</accession>
<keyword evidence="1" id="KW-1133">Transmembrane helix</keyword>
<dbReference type="AlphaFoldDB" id="A0A4R5B1W4"/>
<comment type="caution">
    <text evidence="2">The sequence shown here is derived from an EMBL/GenBank/DDBJ whole genome shotgun (WGS) entry which is preliminary data.</text>
</comment>
<evidence type="ECO:0000313" key="3">
    <source>
        <dbReference type="Proteomes" id="UP000295278"/>
    </source>
</evidence>
<keyword evidence="3" id="KW-1185">Reference proteome</keyword>
<dbReference type="EMBL" id="SMFM01000001">
    <property type="protein sequence ID" value="TDD78639.1"/>
    <property type="molecule type" value="Genomic_DNA"/>
</dbReference>
<dbReference type="OrthoDB" id="948713at2"/>
<dbReference type="Proteomes" id="UP000295278">
    <property type="component" value="Unassembled WGS sequence"/>
</dbReference>
<gene>
    <name evidence="2" type="ORF">E0F89_03115</name>
</gene>
<evidence type="ECO:0000313" key="2">
    <source>
        <dbReference type="EMBL" id="TDD78639.1"/>
    </source>
</evidence>
<name>A0A4R5B1W4_9FLAO</name>
<keyword evidence="1" id="KW-0472">Membrane</keyword>